<proteinExistence type="predicted"/>
<dbReference type="AlphaFoldDB" id="T1C746"/>
<reference evidence="1" key="2">
    <citation type="journal article" date="2014" name="ISME J.">
        <title>Microbial stratification in low pH oxic and suboxic macroscopic growths along an acid mine drainage.</title>
        <authorList>
            <person name="Mendez-Garcia C."/>
            <person name="Mesa V."/>
            <person name="Sprenger R.R."/>
            <person name="Richter M."/>
            <person name="Diez M.S."/>
            <person name="Solano J."/>
            <person name="Bargiela R."/>
            <person name="Golyshina O.V."/>
            <person name="Manteca A."/>
            <person name="Ramos J.L."/>
            <person name="Gallego J.R."/>
            <person name="Llorente I."/>
            <person name="Martins Dos Santos V.A."/>
            <person name="Jensen O.N."/>
            <person name="Pelaez A.I."/>
            <person name="Sanchez J."/>
            <person name="Ferrer M."/>
        </authorList>
    </citation>
    <scope>NUCLEOTIDE SEQUENCE</scope>
</reference>
<name>T1C746_9ZZZZ</name>
<dbReference type="EMBL" id="AUZY01004951">
    <property type="protein sequence ID" value="EQD61094.1"/>
    <property type="molecule type" value="Genomic_DNA"/>
</dbReference>
<reference evidence="1" key="1">
    <citation type="submission" date="2013-08" db="EMBL/GenBank/DDBJ databases">
        <authorList>
            <person name="Mendez C."/>
            <person name="Richter M."/>
            <person name="Ferrer M."/>
            <person name="Sanchez J."/>
        </authorList>
    </citation>
    <scope>NUCLEOTIDE SEQUENCE</scope>
</reference>
<feature type="non-terminal residue" evidence="1">
    <location>
        <position position="1"/>
    </location>
</feature>
<feature type="non-terminal residue" evidence="1">
    <location>
        <position position="89"/>
    </location>
</feature>
<accession>T1C746</accession>
<organism evidence="1">
    <name type="scientific">mine drainage metagenome</name>
    <dbReference type="NCBI Taxonomy" id="410659"/>
    <lineage>
        <taxon>unclassified sequences</taxon>
        <taxon>metagenomes</taxon>
        <taxon>ecological metagenomes</taxon>
    </lineage>
</organism>
<protein>
    <submittedName>
        <fullName evidence="1">Acriflavin resistance protein</fullName>
    </submittedName>
</protein>
<gene>
    <name evidence="1" type="ORF">B1B_07742</name>
</gene>
<comment type="caution">
    <text evidence="1">The sequence shown here is derived from an EMBL/GenBank/DDBJ whole genome shotgun (WGS) entry which is preliminary data.</text>
</comment>
<sequence>KSPAGQAVLMQRIVARIQQQVPGFEILDTPQPMQDLIGDLTGSPRPVVIRLFGDNWNQLVTLAPKVADAIGKVRGLAEVQDGLNIAGDA</sequence>
<evidence type="ECO:0000313" key="1">
    <source>
        <dbReference type="EMBL" id="EQD61094.1"/>
    </source>
</evidence>